<gene>
    <name evidence="2" type="ORF">CDL15_Pgr023814</name>
</gene>
<name>A0A218VYB8_PUNGR</name>
<accession>A0A218VYB8</accession>
<dbReference type="EMBL" id="MTKT01005609">
    <property type="protein sequence ID" value="OWM65544.1"/>
    <property type="molecule type" value="Genomic_DNA"/>
</dbReference>
<comment type="caution">
    <text evidence="2">The sequence shown here is derived from an EMBL/GenBank/DDBJ whole genome shotgun (WGS) entry which is preliminary data.</text>
</comment>
<evidence type="ECO:0000313" key="3">
    <source>
        <dbReference type="Proteomes" id="UP000197138"/>
    </source>
</evidence>
<protein>
    <submittedName>
        <fullName evidence="2">Uncharacterized protein</fullName>
    </submittedName>
</protein>
<keyword evidence="1" id="KW-0175">Coiled coil</keyword>
<organism evidence="2 3">
    <name type="scientific">Punica granatum</name>
    <name type="common">Pomegranate</name>
    <dbReference type="NCBI Taxonomy" id="22663"/>
    <lineage>
        <taxon>Eukaryota</taxon>
        <taxon>Viridiplantae</taxon>
        <taxon>Streptophyta</taxon>
        <taxon>Embryophyta</taxon>
        <taxon>Tracheophyta</taxon>
        <taxon>Spermatophyta</taxon>
        <taxon>Magnoliopsida</taxon>
        <taxon>eudicotyledons</taxon>
        <taxon>Gunneridae</taxon>
        <taxon>Pentapetalae</taxon>
        <taxon>rosids</taxon>
        <taxon>malvids</taxon>
        <taxon>Myrtales</taxon>
        <taxon>Lythraceae</taxon>
        <taxon>Punica</taxon>
    </lineage>
</organism>
<feature type="coiled-coil region" evidence="1">
    <location>
        <begin position="120"/>
        <end position="178"/>
    </location>
</feature>
<proteinExistence type="predicted"/>
<sequence length="185" mass="21037">MDRSAPSLRLESFMPLGQEIIRIRRTFRTVDRAFIHLIIGDLVRLVECPVDWIFLRTAAEFWDPQHAVFNFQGIELTPTVKERSSTNFRTGGVTVSESRAPLAVAPEAESFAQVAMHAELQSIREERDQLCGELMDAHAEVADYRELQRELTQTRAQAANLDREIAHLSATLDRTRAKARKVSHP</sequence>
<evidence type="ECO:0000313" key="2">
    <source>
        <dbReference type="EMBL" id="OWM65544.1"/>
    </source>
</evidence>
<evidence type="ECO:0000256" key="1">
    <source>
        <dbReference type="SAM" id="Coils"/>
    </source>
</evidence>
<dbReference type="AlphaFoldDB" id="A0A218VYB8"/>
<reference evidence="3" key="1">
    <citation type="journal article" date="2017" name="Plant J.">
        <title>The pomegranate (Punica granatum L.) genome and the genomics of punicalagin biosynthesis.</title>
        <authorList>
            <person name="Qin G."/>
            <person name="Xu C."/>
            <person name="Ming R."/>
            <person name="Tang H."/>
            <person name="Guyot R."/>
            <person name="Kramer E.M."/>
            <person name="Hu Y."/>
            <person name="Yi X."/>
            <person name="Qi Y."/>
            <person name="Xu X."/>
            <person name="Gao Z."/>
            <person name="Pan H."/>
            <person name="Jian J."/>
            <person name="Tian Y."/>
            <person name="Yue Z."/>
            <person name="Xu Y."/>
        </authorList>
    </citation>
    <scope>NUCLEOTIDE SEQUENCE [LARGE SCALE GENOMIC DNA]</scope>
    <source>
        <strain evidence="3">cv. Dabenzi</strain>
    </source>
</reference>
<dbReference type="Proteomes" id="UP000197138">
    <property type="component" value="Unassembled WGS sequence"/>
</dbReference>